<keyword evidence="3" id="KW-0808">Transferase</keyword>
<dbReference type="GO" id="GO:0004582">
    <property type="term" value="F:dolichyl-phosphate beta-D-mannosyltransferase activity"/>
    <property type="evidence" value="ECO:0007669"/>
    <property type="project" value="InterPro"/>
</dbReference>
<name>A0A1F7KAG5_9BACT</name>
<dbReference type="SUPFAM" id="SSF53448">
    <property type="entry name" value="Nucleotide-diphospho-sugar transferases"/>
    <property type="match status" value="1"/>
</dbReference>
<dbReference type="Pfam" id="PF00535">
    <property type="entry name" value="Glycos_transf_2"/>
    <property type="match status" value="1"/>
</dbReference>
<comment type="caution">
    <text evidence="5">The sequence shown here is derived from an EMBL/GenBank/DDBJ whole genome shotgun (WGS) entry which is preliminary data.</text>
</comment>
<proteinExistence type="inferred from homology"/>
<dbReference type="GO" id="GO:0016020">
    <property type="term" value="C:membrane"/>
    <property type="evidence" value="ECO:0007669"/>
    <property type="project" value="GOC"/>
</dbReference>
<gene>
    <name evidence="5" type="ORF">A2209_04095</name>
</gene>
<dbReference type="EMBL" id="MGBG01000013">
    <property type="protein sequence ID" value="OGK64855.1"/>
    <property type="molecule type" value="Genomic_DNA"/>
</dbReference>
<accession>A0A1F7KAG5</accession>
<comment type="similarity">
    <text evidence="1">Belongs to the glycosyltransferase 2 family.</text>
</comment>
<protein>
    <recommendedName>
        <fullName evidence="4">Glycosyltransferase 2-like domain-containing protein</fullName>
    </recommendedName>
</protein>
<evidence type="ECO:0000256" key="2">
    <source>
        <dbReference type="ARBA" id="ARBA00022676"/>
    </source>
</evidence>
<dbReference type="CDD" id="cd04179">
    <property type="entry name" value="DPM_DPG-synthase_like"/>
    <property type="match status" value="1"/>
</dbReference>
<evidence type="ECO:0000256" key="3">
    <source>
        <dbReference type="ARBA" id="ARBA00022679"/>
    </source>
</evidence>
<sequence>MAQRNKQFAIVTPLANEGIMLTKYCQTLFSQLEKLPDQFTVYFVIDKASIDNTLALSRRLARKYRDLQVIYAPENRHVVDAYLAGFRQALRDNCNYIIEMDAGFSHQPKEISHFVDKLKQGFDCVFGVRPLWSFKYRVPLSRRFFSLVGTVFSNLFLKTRLIDMTSGFEAFTTPALKKILATPLFSTGHFYQTEVRLRAFRLKLKTATVPITYRFPSKSVNWRSLKNALTTFVYYLTH</sequence>
<dbReference type="AlphaFoldDB" id="A0A1F7KAG5"/>
<dbReference type="InterPro" id="IPR029044">
    <property type="entry name" value="Nucleotide-diphossugar_trans"/>
</dbReference>
<feature type="domain" description="Glycosyltransferase 2-like" evidence="4">
    <location>
        <begin position="10"/>
        <end position="177"/>
    </location>
</feature>
<dbReference type="InterPro" id="IPR039528">
    <property type="entry name" value="DPM1-like"/>
</dbReference>
<evidence type="ECO:0000313" key="5">
    <source>
        <dbReference type="EMBL" id="OGK64855.1"/>
    </source>
</evidence>
<dbReference type="PANTHER" id="PTHR43398">
    <property type="entry name" value="DOLICHOL-PHOSPHATE MANNOSYLTRANSFERASE SUBUNIT 1"/>
    <property type="match status" value="1"/>
</dbReference>
<reference evidence="5 6" key="1">
    <citation type="journal article" date="2016" name="Nat. Commun.">
        <title>Thousands of microbial genomes shed light on interconnected biogeochemical processes in an aquifer system.</title>
        <authorList>
            <person name="Anantharaman K."/>
            <person name="Brown C.T."/>
            <person name="Hug L.A."/>
            <person name="Sharon I."/>
            <person name="Castelle C.J."/>
            <person name="Probst A.J."/>
            <person name="Thomas B.C."/>
            <person name="Singh A."/>
            <person name="Wilkins M.J."/>
            <person name="Karaoz U."/>
            <person name="Brodie E.L."/>
            <person name="Williams K.H."/>
            <person name="Hubbard S.S."/>
            <person name="Banfield J.F."/>
        </authorList>
    </citation>
    <scope>NUCLEOTIDE SEQUENCE [LARGE SCALE GENOMIC DNA]</scope>
</reference>
<keyword evidence="2" id="KW-0328">Glycosyltransferase</keyword>
<evidence type="ECO:0000313" key="6">
    <source>
        <dbReference type="Proteomes" id="UP000178450"/>
    </source>
</evidence>
<evidence type="ECO:0000256" key="1">
    <source>
        <dbReference type="ARBA" id="ARBA00006739"/>
    </source>
</evidence>
<dbReference type="Gene3D" id="3.90.550.10">
    <property type="entry name" value="Spore Coat Polysaccharide Biosynthesis Protein SpsA, Chain A"/>
    <property type="match status" value="1"/>
</dbReference>
<dbReference type="GO" id="GO:0009247">
    <property type="term" value="P:glycolipid biosynthetic process"/>
    <property type="evidence" value="ECO:0007669"/>
    <property type="project" value="TreeGrafter"/>
</dbReference>
<dbReference type="PANTHER" id="PTHR43398:SF1">
    <property type="entry name" value="DOLICHOL-PHOSPHATE MANNOSYLTRANSFERASE SUBUNIT 1"/>
    <property type="match status" value="1"/>
</dbReference>
<organism evidence="5 6">
    <name type="scientific">Candidatus Roizmanbacteria bacterium RIFOXYA1_FULL_41_12</name>
    <dbReference type="NCBI Taxonomy" id="1802082"/>
    <lineage>
        <taxon>Bacteria</taxon>
        <taxon>Candidatus Roizmaniibacteriota</taxon>
    </lineage>
</organism>
<evidence type="ECO:0000259" key="4">
    <source>
        <dbReference type="Pfam" id="PF00535"/>
    </source>
</evidence>
<dbReference type="InterPro" id="IPR001173">
    <property type="entry name" value="Glyco_trans_2-like"/>
</dbReference>
<dbReference type="Proteomes" id="UP000178450">
    <property type="component" value="Unassembled WGS sequence"/>
</dbReference>